<protein>
    <submittedName>
        <fullName evidence="2">Uncharacterized protein</fullName>
    </submittedName>
</protein>
<feature type="compositionally biased region" description="Polar residues" evidence="1">
    <location>
        <begin position="1"/>
        <end position="18"/>
    </location>
</feature>
<dbReference type="EMBL" id="JAGTJQ010000003">
    <property type="protein sequence ID" value="KAH7034693.1"/>
    <property type="molecule type" value="Genomic_DNA"/>
</dbReference>
<organism evidence="2 3">
    <name type="scientific">Microdochium trichocladiopsis</name>
    <dbReference type="NCBI Taxonomy" id="1682393"/>
    <lineage>
        <taxon>Eukaryota</taxon>
        <taxon>Fungi</taxon>
        <taxon>Dikarya</taxon>
        <taxon>Ascomycota</taxon>
        <taxon>Pezizomycotina</taxon>
        <taxon>Sordariomycetes</taxon>
        <taxon>Xylariomycetidae</taxon>
        <taxon>Xylariales</taxon>
        <taxon>Microdochiaceae</taxon>
        <taxon>Microdochium</taxon>
    </lineage>
</organism>
<name>A0A9P9BQA9_9PEZI</name>
<dbReference type="AlphaFoldDB" id="A0A9P9BQA9"/>
<evidence type="ECO:0000313" key="3">
    <source>
        <dbReference type="Proteomes" id="UP000756346"/>
    </source>
</evidence>
<comment type="caution">
    <text evidence="2">The sequence shown here is derived from an EMBL/GenBank/DDBJ whole genome shotgun (WGS) entry which is preliminary data.</text>
</comment>
<evidence type="ECO:0000313" key="2">
    <source>
        <dbReference type="EMBL" id="KAH7034693.1"/>
    </source>
</evidence>
<sequence length="89" mass="9567">MSASTRPGSAIHPQQQRLKSTELSRVKNRPSPISLIPDQTSSPSTMPPPGALTPHLLSSLTAPKTQGEPYPCSQLFLVLISMLQCVSML</sequence>
<evidence type="ECO:0000256" key="1">
    <source>
        <dbReference type="SAM" id="MobiDB-lite"/>
    </source>
</evidence>
<proteinExistence type="predicted"/>
<reference evidence="2" key="1">
    <citation type="journal article" date="2021" name="Nat. Commun.">
        <title>Genetic determinants of endophytism in the Arabidopsis root mycobiome.</title>
        <authorList>
            <person name="Mesny F."/>
            <person name="Miyauchi S."/>
            <person name="Thiergart T."/>
            <person name="Pickel B."/>
            <person name="Atanasova L."/>
            <person name="Karlsson M."/>
            <person name="Huettel B."/>
            <person name="Barry K.W."/>
            <person name="Haridas S."/>
            <person name="Chen C."/>
            <person name="Bauer D."/>
            <person name="Andreopoulos W."/>
            <person name="Pangilinan J."/>
            <person name="LaButti K."/>
            <person name="Riley R."/>
            <person name="Lipzen A."/>
            <person name="Clum A."/>
            <person name="Drula E."/>
            <person name="Henrissat B."/>
            <person name="Kohler A."/>
            <person name="Grigoriev I.V."/>
            <person name="Martin F.M."/>
            <person name="Hacquard S."/>
        </authorList>
    </citation>
    <scope>NUCLEOTIDE SEQUENCE</scope>
    <source>
        <strain evidence="2">MPI-CAGE-CH-0230</strain>
    </source>
</reference>
<feature type="region of interest" description="Disordered" evidence="1">
    <location>
        <begin position="1"/>
        <end position="55"/>
    </location>
</feature>
<dbReference type="GeneID" id="70192963"/>
<accession>A0A9P9BQA9</accession>
<dbReference type="Proteomes" id="UP000756346">
    <property type="component" value="Unassembled WGS sequence"/>
</dbReference>
<gene>
    <name evidence="2" type="ORF">B0I36DRAFT_83191</name>
</gene>
<keyword evidence="3" id="KW-1185">Reference proteome</keyword>
<dbReference type="RefSeq" id="XP_046014786.1">
    <property type="nucleotide sequence ID" value="XM_046163417.1"/>
</dbReference>